<dbReference type="AlphaFoldDB" id="A0A1X7TY51"/>
<reference evidence="1" key="1">
    <citation type="submission" date="2017-05" db="UniProtKB">
        <authorList>
            <consortium name="EnsemblMetazoa"/>
        </authorList>
    </citation>
    <scope>IDENTIFICATION</scope>
</reference>
<dbReference type="InParanoid" id="A0A1X7TY51"/>
<name>A0A1X7TY51_AMPQE</name>
<protein>
    <submittedName>
        <fullName evidence="1">Uncharacterized protein</fullName>
    </submittedName>
</protein>
<dbReference type="OrthoDB" id="295078at2759"/>
<organism evidence="1">
    <name type="scientific">Amphimedon queenslandica</name>
    <name type="common">Sponge</name>
    <dbReference type="NCBI Taxonomy" id="400682"/>
    <lineage>
        <taxon>Eukaryota</taxon>
        <taxon>Metazoa</taxon>
        <taxon>Porifera</taxon>
        <taxon>Demospongiae</taxon>
        <taxon>Heteroscleromorpha</taxon>
        <taxon>Haplosclerida</taxon>
        <taxon>Niphatidae</taxon>
        <taxon>Amphimedon</taxon>
    </lineage>
</organism>
<dbReference type="EnsemblMetazoa" id="Aqu2.1.20434_001">
    <property type="protein sequence ID" value="Aqu2.1.20434_001"/>
    <property type="gene ID" value="Aqu2.1.20434"/>
</dbReference>
<dbReference type="eggNOG" id="KOG4436">
    <property type="taxonomic scope" value="Eukaryota"/>
</dbReference>
<proteinExistence type="predicted"/>
<evidence type="ECO:0000313" key="1">
    <source>
        <dbReference type="EnsemblMetazoa" id="Aqu2.1.20434_001"/>
    </source>
</evidence>
<dbReference type="STRING" id="400682.A0A1X7TY51"/>
<sequence>MHGIKVIFCVGLALLEGRMEGQSKLLKLDMEDKTKHFQKEMKFLSEEGCDALFEDESIFKKTKKDGEKVQSNDGKATNDNYKLEKRVLAIEKECAALADRLIQGQVTRAQEYEEILETDCTSALSLKDTSQQPPPHYWFQLKKEIKNRTHR</sequence>
<accession>A0A1X7TY51</accession>